<name>A0A508WU85_9HYPH</name>
<gene>
    <name evidence="1" type="ORF">EMEDMD4_150128</name>
</gene>
<dbReference type="AlphaFoldDB" id="A0A508WU85"/>
<sequence length="60" mass="6605">MLFAPVLEHPDRTTSANMVAARYLMGMNSPILLPQIRVNCGILSRQSIAFTLTLLLFLSG</sequence>
<accession>A0A508WU85</accession>
<reference evidence="1" key="1">
    <citation type="submission" date="2019-06" db="EMBL/GenBank/DDBJ databases">
        <authorList>
            <person name="Le Quere A."/>
            <person name="Colella S."/>
        </authorList>
    </citation>
    <scope>NUCLEOTIDE SEQUENCE</scope>
    <source>
        <strain evidence="1">EmedicaeMD41</strain>
    </source>
</reference>
<organism evidence="1">
    <name type="scientific">Sinorhizobium medicae</name>
    <dbReference type="NCBI Taxonomy" id="110321"/>
    <lineage>
        <taxon>Bacteria</taxon>
        <taxon>Pseudomonadati</taxon>
        <taxon>Pseudomonadota</taxon>
        <taxon>Alphaproteobacteria</taxon>
        <taxon>Hyphomicrobiales</taxon>
        <taxon>Rhizobiaceae</taxon>
        <taxon>Sinorhizobium/Ensifer group</taxon>
        <taxon>Sinorhizobium</taxon>
    </lineage>
</organism>
<dbReference type="Proteomes" id="UP000507954">
    <property type="component" value="Unassembled WGS sequence"/>
</dbReference>
<evidence type="ECO:0000313" key="1">
    <source>
        <dbReference type="EMBL" id="VTZ60349.1"/>
    </source>
</evidence>
<proteinExistence type="predicted"/>
<dbReference type="EMBL" id="CABFNB010000057">
    <property type="protein sequence ID" value="VTZ60349.1"/>
    <property type="molecule type" value="Genomic_DNA"/>
</dbReference>
<protein>
    <submittedName>
        <fullName evidence="1">Uncharacterized protein</fullName>
    </submittedName>
</protein>